<organism evidence="3 4">
    <name type="scientific">Candidatus Taylorbacteria bacterium RIFCSPLOWO2_12_FULL_43_20</name>
    <dbReference type="NCBI Taxonomy" id="1802332"/>
    <lineage>
        <taxon>Bacteria</taxon>
        <taxon>Candidatus Tayloriibacteriota</taxon>
    </lineage>
</organism>
<dbReference type="AlphaFoldDB" id="A0A1G2P448"/>
<evidence type="ECO:0000256" key="2">
    <source>
        <dbReference type="SAM" id="MobiDB-lite"/>
    </source>
</evidence>
<gene>
    <name evidence="3" type="ORF">A3G52_04760</name>
</gene>
<feature type="region of interest" description="Disordered" evidence="2">
    <location>
        <begin position="175"/>
        <end position="198"/>
    </location>
</feature>
<feature type="compositionally biased region" description="Basic and acidic residues" evidence="2">
    <location>
        <begin position="179"/>
        <end position="198"/>
    </location>
</feature>
<evidence type="ECO:0000313" key="3">
    <source>
        <dbReference type="EMBL" id="OHA42489.1"/>
    </source>
</evidence>
<feature type="compositionally biased region" description="Basic and acidic residues" evidence="2">
    <location>
        <begin position="394"/>
        <end position="405"/>
    </location>
</feature>
<accession>A0A1G2P448</accession>
<name>A0A1G2P448_9BACT</name>
<protein>
    <submittedName>
        <fullName evidence="3">Uncharacterized protein</fullName>
    </submittedName>
</protein>
<keyword evidence="1" id="KW-0175">Coiled coil</keyword>
<feature type="compositionally biased region" description="Basic and acidic residues" evidence="2">
    <location>
        <begin position="1"/>
        <end position="10"/>
    </location>
</feature>
<comment type="caution">
    <text evidence="3">The sequence shown here is derived from an EMBL/GenBank/DDBJ whole genome shotgun (WGS) entry which is preliminary data.</text>
</comment>
<reference evidence="3 4" key="1">
    <citation type="journal article" date="2016" name="Nat. Commun.">
        <title>Thousands of microbial genomes shed light on interconnected biogeochemical processes in an aquifer system.</title>
        <authorList>
            <person name="Anantharaman K."/>
            <person name="Brown C.T."/>
            <person name="Hug L.A."/>
            <person name="Sharon I."/>
            <person name="Castelle C.J."/>
            <person name="Probst A.J."/>
            <person name="Thomas B.C."/>
            <person name="Singh A."/>
            <person name="Wilkins M.J."/>
            <person name="Karaoz U."/>
            <person name="Brodie E.L."/>
            <person name="Williams K.H."/>
            <person name="Hubbard S.S."/>
            <person name="Banfield J.F."/>
        </authorList>
    </citation>
    <scope>NUCLEOTIDE SEQUENCE [LARGE SCALE GENOMIC DNA]</scope>
</reference>
<evidence type="ECO:0000313" key="4">
    <source>
        <dbReference type="Proteomes" id="UP000177269"/>
    </source>
</evidence>
<feature type="coiled-coil region" evidence="1">
    <location>
        <begin position="598"/>
        <end position="625"/>
    </location>
</feature>
<feature type="compositionally biased region" description="Basic and acidic residues" evidence="2">
    <location>
        <begin position="348"/>
        <end position="362"/>
    </location>
</feature>
<evidence type="ECO:0000256" key="1">
    <source>
        <dbReference type="SAM" id="Coils"/>
    </source>
</evidence>
<feature type="compositionally biased region" description="Basic and acidic residues" evidence="2">
    <location>
        <begin position="19"/>
        <end position="36"/>
    </location>
</feature>
<sequence length="785" mass="87561">MTEKIIKNLDELEMPEASHSSKKEETGGDQEKNGMRQADMRIKRALKRLMASKTLNDLLGSSVDIEKITEGLETKIEIARAQNDDEFSASCQNTLDAFKGFIRTSLTSKEKDDPLGDKADIIGRILEPGIGRGSKKEAAKKEEQNPNTISDEQAMDVIRAVAHEHPSVLSVGDIVSGEENDKKTETRARDEKKAENRRTVGLHIKNLKGFADTPSKSRQVKVDKYINMTLSDATNNVDKNPEYLDMLEEAYIKAGYLKRATGEKVGREESSTEAKQKNEQTKKEEKPRAKKAEGTDVSDVETVRGLSVESDIGGENVARESDSTERKQEAPRLGIQSDTDGVSVGEAAKPENEPRGEGDIGSKVEPGVPEGSQASIGQAPSPIETNADAPKAPEVPKEPETEKAEGTNIGETPAINWRFKEIKDVPEGDLTVAEMMDHGDFPLFLAQYSNGEHLIDADDVEGVREIFDAYVYGGTVVNGLKRTVQQYYERSAGVKFSPEELAVIDEYIMAEARDNPGRIKELGQEVVIFESLQKENNELEQEIRKMGRNAVTERLKYEIAALKAEQYDLQQLESGDAANSGMYHMKELFLFWKKDTPGKRNRRRLKELEEKISEMEGTLAGLEQIKDSRKSLLEIIEPLGKLNELAQEKAKEQLERMMASGDPEKTYAYFERVSDAEEDDDIEMLRKIDKDEVRSALDEKIEAKVARDIKKTLDGFRFGAKIGNVENLKKSLRKHLERSGMGSKKGVEAQENVRRILLEVSRELGGGAEAKAKMMMVTAIFNELK</sequence>
<feature type="region of interest" description="Disordered" evidence="2">
    <location>
        <begin position="1"/>
        <end position="36"/>
    </location>
</feature>
<dbReference type="Proteomes" id="UP000177269">
    <property type="component" value="Unassembled WGS sequence"/>
</dbReference>
<feature type="compositionally biased region" description="Basic and acidic residues" evidence="2">
    <location>
        <begin position="317"/>
        <end position="330"/>
    </location>
</feature>
<feature type="region of interest" description="Disordered" evidence="2">
    <location>
        <begin position="132"/>
        <end position="152"/>
    </location>
</feature>
<dbReference type="EMBL" id="MHSK01000011">
    <property type="protein sequence ID" value="OHA42489.1"/>
    <property type="molecule type" value="Genomic_DNA"/>
</dbReference>
<proteinExistence type="predicted"/>
<feature type="region of interest" description="Disordered" evidence="2">
    <location>
        <begin position="262"/>
        <end position="412"/>
    </location>
</feature>
<feature type="compositionally biased region" description="Basic and acidic residues" evidence="2">
    <location>
        <begin position="262"/>
        <end position="294"/>
    </location>
</feature>
<feature type="compositionally biased region" description="Basic and acidic residues" evidence="2">
    <location>
        <begin position="134"/>
        <end position="144"/>
    </location>
</feature>
<feature type="coiled-coil region" evidence="1">
    <location>
        <begin position="522"/>
        <end position="556"/>
    </location>
</feature>